<dbReference type="GO" id="GO:0005737">
    <property type="term" value="C:cytoplasm"/>
    <property type="evidence" value="ECO:0007669"/>
    <property type="project" value="UniProtKB-SubCell"/>
</dbReference>
<comment type="caution">
    <text evidence="12">The sequence shown here is derived from an EMBL/GenBank/DDBJ whole genome shotgun (WGS) entry which is preliminary data.</text>
</comment>
<comment type="caution">
    <text evidence="8">Lacks conserved residue(s) required for the propagation of feature annotation.</text>
</comment>
<feature type="domain" description="PurM-like N-terminal" evidence="9">
    <location>
        <begin position="259"/>
        <end position="384"/>
    </location>
</feature>
<keyword evidence="6 8" id="KW-0067">ATP-binding</keyword>
<dbReference type="SUPFAM" id="SSF55326">
    <property type="entry name" value="PurM N-terminal domain-like"/>
    <property type="match status" value="2"/>
</dbReference>
<sequence>MAKVLHRDLQALGLRNLGELKVVRLYFILGRSGDSRGRHSALKGLTSDVVSKVAREIFCDPVSESYQVSEDEAGGFDIEVLYNPGVMDPSVSSILRALDDMGVSGCRVRTGRGYRFGRKLSIGEKRLVQGILMNPVIEHLGKSGEQIFFSPKGYRFRQKIIRLKGKSPEELARLSKERLLALSSEEMVALQGYYDSLGRDPTDVELETFAQTWSEHCQHKTFRGEIDFLGRRIRNLLKSTIFRVTKELNPDWCLSVFSDNSGVIAFDDEYGISFKVETHNHPSALEPYGGATTGIGGVIRDCLGTGQGARPILNTDVFCFAPVSTRRKNIPEGVIHPRQVMRGVVAGVRDYGNRMGIPTANGAVYFDEGFLGNPLVFCGTLGLIPRKRVRKWVRKGQVIVLLGGRTGRDGIHGVTFASLELDKKSQEFSSGAVQIGNPIEEKKLTDLVLVARDLGFISAITDCGGGGLSSAVGELASGPGCEVQLEKVPLKYEGLSPAEIWISEAQERMVVFTEQSKVKKLLKLAQDNDVEATAIGQVTGSHRLVLKYRGHQVADIDMKFLHKGWRGKRKVARWVKPEGADPFVRPRQELTTVLLRLLQAPNIASKEWVVRQYDHEVQGTSTVKPFCGPNNCGPTDACVVTPVPGSHRSCVVSCGLQPRYGLLDPYWMAASAIDEALRNCTAVGGDIERTAILDNFCWGSPERPDKLGGLVRAASACYDIAKAYKVPFISGKDSLYNEFRTGSGDSLPIPSTLLISAVSVIPDGRLTTTADFKGPGSLVYLIGETFEELGGSEYFRIHQGLGRDVPKVDAYRGRRIMKAVGNAIREGIVRACHDVSEGGLGIALAEMAFGGGVGAHVWLKKVPGAQRFRRDDFLLFSESNTRFLCEVSPRRHQAFEALFRNIHRAVIGRTTGEPDLVISGLRGEEVVRLNLSKAEAVWRSALTRRL</sequence>
<dbReference type="GO" id="GO:0006189">
    <property type="term" value="P:'de novo' IMP biosynthetic process"/>
    <property type="evidence" value="ECO:0007669"/>
    <property type="project" value="UniProtKB-UniRule"/>
</dbReference>
<comment type="function">
    <text evidence="8">Part of the phosphoribosylformylglycinamidine synthase complex involved in the purines biosynthetic pathway. Catalyzes the ATP-dependent conversion of formylglycinamide ribonucleotide (FGAR) and glutamine to yield formylglycinamidine ribonucleotide (FGAM) and glutamate. The FGAM synthase complex is composed of three subunits. PurQ produces an ammonia molecule by converting glutamine to glutamate. PurL transfers the ammonia molecule to FGAR to form FGAM in an ATP-dependent manner. PurS interacts with PurQ and PurL and is thought to assist in the transfer of the ammonia molecule from PurQ to PurL.</text>
</comment>
<dbReference type="InterPro" id="IPR036921">
    <property type="entry name" value="PurM-like_N_sf"/>
</dbReference>
<evidence type="ECO:0000256" key="6">
    <source>
        <dbReference type="ARBA" id="ARBA00022840"/>
    </source>
</evidence>
<evidence type="ECO:0000256" key="7">
    <source>
        <dbReference type="ARBA" id="ARBA00022842"/>
    </source>
</evidence>
<dbReference type="CDD" id="cd02204">
    <property type="entry name" value="PurL_repeat2"/>
    <property type="match status" value="1"/>
</dbReference>
<dbReference type="Pfam" id="PF18072">
    <property type="entry name" value="FGAR-AT_linker"/>
    <property type="match status" value="1"/>
</dbReference>
<dbReference type="Gene3D" id="1.10.8.750">
    <property type="entry name" value="Phosphoribosylformylglycinamidine synthase, linker domain"/>
    <property type="match status" value="1"/>
</dbReference>
<dbReference type="InterPro" id="IPR036604">
    <property type="entry name" value="PurS-like_sf"/>
</dbReference>
<comment type="subcellular location">
    <subcellularLocation>
        <location evidence="8">Cytoplasm</location>
    </subcellularLocation>
</comment>
<dbReference type="EC" id="6.3.5.3" evidence="8"/>
<dbReference type="AlphaFoldDB" id="A0A235BSC7"/>
<feature type="active site" description="Proton acceptor" evidence="8">
    <location>
        <position position="279"/>
    </location>
</feature>
<feature type="binding site" evidence="8">
    <location>
        <position position="300"/>
    </location>
    <ligand>
        <name>substrate</name>
    </ligand>
</feature>
<evidence type="ECO:0000313" key="12">
    <source>
        <dbReference type="EMBL" id="OYD15111.1"/>
    </source>
</evidence>
<dbReference type="InterPro" id="IPR041609">
    <property type="entry name" value="PurL_linker"/>
</dbReference>
<feature type="binding site" evidence="8">
    <location>
        <position position="734"/>
    </location>
    <ligand>
        <name>substrate</name>
    </ligand>
</feature>
<feature type="domain" description="PurM-like C-terminal" evidence="10">
    <location>
        <begin position="394"/>
        <end position="548"/>
    </location>
</feature>
<gene>
    <name evidence="8 12" type="primary">purL</name>
    <name evidence="12" type="ORF">CH330_06600</name>
</gene>
<dbReference type="EMBL" id="NOZP01000122">
    <property type="protein sequence ID" value="OYD15111.1"/>
    <property type="molecule type" value="Genomic_DNA"/>
</dbReference>
<comment type="pathway">
    <text evidence="8">Purine metabolism; IMP biosynthesis via de novo pathway; 5-amino-1-(5-phospho-D-ribosyl)imidazole from N(2)-formyl-N(1)-(5-phospho-D-ribosyl)glycinamide: step 1/2.</text>
</comment>
<comment type="similarity">
    <text evidence="8">Belongs to the FGAMS family.</text>
</comment>
<feature type="domain" description="Phosphoribosylformylglycinamidine synthase linker" evidence="11">
    <location>
        <begin position="171"/>
        <end position="220"/>
    </location>
</feature>
<dbReference type="HAMAP" id="MF_00420">
    <property type="entry name" value="PurL_2"/>
    <property type="match status" value="1"/>
</dbReference>
<keyword evidence="3 8" id="KW-0479">Metal-binding</keyword>
<feature type="binding site" evidence="8">
    <location>
        <position position="462"/>
    </location>
    <ligand>
        <name>Mg(2+)</name>
        <dbReference type="ChEBI" id="CHEBI:18420"/>
        <label>2</label>
    </ligand>
</feature>
<accession>A0A235BSC7</accession>
<feature type="domain" description="PurM-like C-terminal" evidence="10">
    <location>
        <begin position="774"/>
        <end position="917"/>
    </location>
</feature>
<feature type="binding site" evidence="8">
    <location>
        <position position="434"/>
    </location>
    <ligand>
        <name>substrate</name>
    </ligand>
</feature>
<comment type="catalytic activity">
    <reaction evidence="8">
        <text>N(2)-formyl-N(1)-(5-phospho-beta-D-ribosyl)glycinamide + L-glutamine + ATP + H2O = 2-formamido-N(1)-(5-O-phospho-beta-D-ribosyl)acetamidine + L-glutamate + ADP + phosphate + H(+)</text>
        <dbReference type="Rhea" id="RHEA:17129"/>
        <dbReference type="ChEBI" id="CHEBI:15377"/>
        <dbReference type="ChEBI" id="CHEBI:15378"/>
        <dbReference type="ChEBI" id="CHEBI:29985"/>
        <dbReference type="ChEBI" id="CHEBI:30616"/>
        <dbReference type="ChEBI" id="CHEBI:43474"/>
        <dbReference type="ChEBI" id="CHEBI:58359"/>
        <dbReference type="ChEBI" id="CHEBI:147286"/>
        <dbReference type="ChEBI" id="CHEBI:147287"/>
        <dbReference type="ChEBI" id="CHEBI:456216"/>
        <dbReference type="EC" id="6.3.5.3"/>
    </reaction>
</comment>
<feature type="binding site" evidence="8">
    <location>
        <position position="731"/>
    </location>
    <ligand>
        <name>ATP</name>
        <dbReference type="ChEBI" id="CHEBI:30616"/>
    </ligand>
</feature>
<proteinExistence type="inferred from homology"/>
<feature type="active site" evidence="8">
    <location>
        <position position="216"/>
    </location>
</feature>
<dbReference type="InterPro" id="IPR010074">
    <property type="entry name" value="PRibForGlyAmidine_synth_PurL"/>
</dbReference>
<keyword evidence="1 8" id="KW-0963">Cytoplasm</keyword>
<evidence type="ECO:0000256" key="8">
    <source>
        <dbReference type="HAMAP-Rule" id="MF_00420"/>
    </source>
</evidence>
<feature type="domain" description="PurM-like N-terminal" evidence="9">
    <location>
        <begin position="636"/>
        <end position="735"/>
    </location>
</feature>
<evidence type="ECO:0000256" key="5">
    <source>
        <dbReference type="ARBA" id="ARBA00022755"/>
    </source>
</evidence>
<evidence type="ECO:0000259" key="10">
    <source>
        <dbReference type="Pfam" id="PF02769"/>
    </source>
</evidence>
<name>A0A235BSC7_UNCW3</name>
<reference evidence="12 13" key="1">
    <citation type="submission" date="2017-07" db="EMBL/GenBank/DDBJ databases">
        <title>Recovery of genomes from metagenomes via a dereplication, aggregation, and scoring strategy.</title>
        <authorList>
            <person name="Sieber C.M."/>
            <person name="Probst A.J."/>
            <person name="Sharrar A."/>
            <person name="Thomas B.C."/>
            <person name="Hess M."/>
            <person name="Tringe S.G."/>
            <person name="Banfield J.F."/>
        </authorList>
    </citation>
    <scope>NUCLEOTIDE SEQUENCE [LARGE SCALE GENOMIC DNA]</scope>
    <source>
        <strain evidence="12">JGI_Cruoil_03_51_56</strain>
    </source>
</reference>
<evidence type="ECO:0000256" key="3">
    <source>
        <dbReference type="ARBA" id="ARBA00022723"/>
    </source>
</evidence>
<comment type="subunit">
    <text evidence="8">Monomer. Part of the FGAM synthase complex composed of 1 PurL, 1 PurQ and 2 PurS subunits.</text>
</comment>
<dbReference type="PANTHER" id="PTHR43555">
    <property type="entry name" value="PHOSPHORIBOSYLFORMYLGLYCINAMIDINE SYNTHASE SUBUNIT PURL"/>
    <property type="match status" value="1"/>
</dbReference>
<dbReference type="PANTHER" id="PTHR43555:SF1">
    <property type="entry name" value="PHOSPHORIBOSYLFORMYLGLYCINAMIDINE SYNTHASE SUBUNIT PURL"/>
    <property type="match status" value="1"/>
</dbReference>
<dbReference type="InterPro" id="IPR010918">
    <property type="entry name" value="PurM-like_C_dom"/>
</dbReference>
<dbReference type="SUPFAM" id="SSF56042">
    <property type="entry name" value="PurM C-terminal domain-like"/>
    <property type="match status" value="2"/>
</dbReference>
<keyword evidence="5 8" id="KW-0658">Purine biosynthesis</keyword>
<feature type="binding site" evidence="8">
    <location>
        <position position="301"/>
    </location>
    <ligand>
        <name>Mg(2+)</name>
        <dbReference type="ChEBI" id="CHEBI:18420"/>
        <label>2</label>
    </ligand>
</feature>
<evidence type="ECO:0000259" key="11">
    <source>
        <dbReference type="Pfam" id="PF18072"/>
    </source>
</evidence>
<feature type="binding site" evidence="8">
    <location>
        <position position="275"/>
    </location>
    <ligand>
        <name>ATP</name>
        <dbReference type="ChEBI" id="CHEBI:30616"/>
    </ligand>
</feature>
<feature type="binding site" evidence="8">
    <location>
        <position position="277"/>
    </location>
    <ligand>
        <name>Mg(2+)</name>
        <dbReference type="ChEBI" id="CHEBI:18420"/>
        <label>1</label>
    </ligand>
</feature>
<dbReference type="CDD" id="cd02203">
    <property type="entry name" value="PurL_repeat1"/>
    <property type="match status" value="1"/>
</dbReference>
<dbReference type="Gene3D" id="3.30.1280.10">
    <property type="entry name" value="Phosphoribosylformylglycinamidine synthase subunit PurS"/>
    <property type="match status" value="1"/>
</dbReference>
<evidence type="ECO:0000256" key="1">
    <source>
        <dbReference type="ARBA" id="ARBA00022490"/>
    </source>
</evidence>
<dbReference type="GO" id="GO:0000287">
    <property type="term" value="F:magnesium ion binding"/>
    <property type="evidence" value="ECO:0007669"/>
    <property type="project" value="UniProtKB-UniRule"/>
</dbReference>
<evidence type="ECO:0000313" key="13">
    <source>
        <dbReference type="Proteomes" id="UP000215559"/>
    </source>
</evidence>
<feature type="binding site" evidence="8">
    <location>
        <position position="694"/>
    </location>
    <ligand>
        <name>ATP</name>
        <dbReference type="ChEBI" id="CHEBI:30616"/>
    </ligand>
</feature>
<dbReference type="InterPro" id="IPR036676">
    <property type="entry name" value="PurM-like_C_sf"/>
</dbReference>
<dbReference type="UniPathway" id="UPA00074">
    <property type="reaction ID" value="UER00128"/>
</dbReference>
<dbReference type="Pfam" id="PF00586">
    <property type="entry name" value="AIRS"/>
    <property type="match status" value="2"/>
</dbReference>
<keyword evidence="4 8" id="KW-0547">Nucleotide-binding</keyword>
<dbReference type="Proteomes" id="UP000215559">
    <property type="component" value="Unassembled WGS sequence"/>
</dbReference>
<protein>
    <recommendedName>
        <fullName evidence="8">Phosphoribosylformylglycinamidine synthase subunit PurL</fullName>
        <shortName evidence="8">FGAM synthase</shortName>
        <ecNumber evidence="8">6.3.5.3</ecNumber>
    </recommendedName>
    <alternativeName>
        <fullName evidence="8">Formylglycinamide ribonucleotide amidotransferase subunit II</fullName>
        <shortName evidence="8">FGAR amidotransferase II</shortName>
        <shortName evidence="8">FGAR-AT II</shortName>
    </alternativeName>
    <alternativeName>
        <fullName evidence="8">Glutamine amidotransferase PurL</fullName>
    </alternativeName>
    <alternativeName>
        <fullName evidence="8">Phosphoribosylformylglycinamidine synthase subunit II</fullName>
    </alternativeName>
</protein>
<evidence type="ECO:0000259" key="9">
    <source>
        <dbReference type="Pfam" id="PF00586"/>
    </source>
</evidence>
<dbReference type="Pfam" id="PF02769">
    <property type="entry name" value="AIRS_C"/>
    <property type="match status" value="2"/>
</dbReference>
<keyword evidence="2 8" id="KW-0436">Ligase</keyword>
<dbReference type="InterPro" id="IPR016188">
    <property type="entry name" value="PurM-like_N"/>
</dbReference>
<keyword evidence="7 8" id="KW-0460">Magnesium</keyword>
<dbReference type="Gene3D" id="3.90.650.10">
    <property type="entry name" value="PurM-like C-terminal domain"/>
    <property type="match status" value="2"/>
</dbReference>
<dbReference type="NCBIfam" id="TIGR01736">
    <property type="entry name" value="FGAM_synth_II"/>
    <property type="match status" value="1"/>
</dbReference>
<evidence type="ECO:0000256" key="2">
    <source>
        <dbReference type="ARBA" id="ARBA00022598"/>
    </source>
</evidence>
<dbReference type="Gene3D" id="3.30.1330.10">
    <property type="entry name" value="PurM-like, N-terminal domain"/>
    <property type="match status" value="2"/>
</dbReference>
<evidence type="ECO:0000256" key="4">
    <source>
        <dbReference type="ARBA" id="ARBA00022741"/>
    </source>
</evidence>
<organism evidence="12 13">
    <name type="scientific">candidate division WOR-3 bacterium JGI_Cruoil_03_51_56</name>
    <dbReference type="NCBI Taxonomy" id="1973747"/>
    <lineage>
        <taxon>Bacteria</taxon>
        <taxon>Bacteria division WOR-3</taxon>
    </lineage>
</organism>
<dbReference type="GO" id="GO:0004642">
    <property type="term" value="F:phosphoribosylformylglycinamidine synthase activity"/>
    <property type="evidence" value="ECO:0007669"/>
    <property type="project" value="UniProtKB-UniRule"/>
</dbReference>
<dbReference type="GO" id="GO:0005524">
    <property type="term" value="F:ATP binding"/>
    <property type="evidence" value="ECO:0007669"/>
    <property type="project" value="UniProtKB-UniRule"/>
</dbReference>